<dbReference type="RefSeq" id="WP_006310311.1">
    <property type="nucleotide sequence ID" value="NZ_ARZA01000086.1"/>
</dbReference>
<keyword evidence="10" id="KW-0961">Cell wall biogenesis/degradation</keyword>
<dbReference type="OrthoDB" id="9791132at2"/>
<evidence type="ECO:0000256" key="4">
    <source>
        <dbReference type="ARBA" id="ARBA00022645"/>
    </source>
</evidence>
<dbReference type="PANTHER" id="PTHR21581:SF33">
    <property type="entry name" value="D-ALANYL-D-ALANINE CARBOXYPEPTIDASE DACB"/>
    <property type="match status" value="1"/>
</dbReference>
<evidence type="ECO:0000256" key="8">
    <source>
        <dbReference type="ARBA" id="ARBA00022960"/>
    </source>
</evidence>
<comment type="pathway">
    <text evidence="1">Cell wall biogenesis; peptidoglycan biosynthesis.</text>
</comment>
<keyword evidence="5" id="KW-0645">Protease</keyword>
<dbReference type="GO" id="GO:0009252">
    <property type="term" value="P:peptidoglycan biosynthetic process"/>
    <property type="evidence" value="ECO:0007669"/>
    <property type="project" value="UniProtKB-UniPathway"/>
</dbReference>
<dbReference type="GO" id="GO:0071555">
    <property type="term" value="P:cell wall organization"/>
    <property type="evidence" value="ECO:0007669"/>
    <property type="project" value="UniProtKB-KW"/>
</dbReference>
<dbReference type="UniPathway" id="UPA00219"/>
<feature type="active site" description="Acyl-ester intermediate" evidence="12">
    <location>
        <position position="56"/>
    </location>
</feature>
<proteinExistence type="inferred from homology"/>
<dbReference type="PRINTS" id="PR00725">
    <property type="entry name" value="DADACBPTASE1"/>
</dbReference>
<dbReference type="Proteomes" id="UP000013378">
    <property type="component" value="Unassembled WGS sequence"/>
</dbReference>
<dbReference type="InterPro" id="IPR037167">
    <property type="entry name" value="Peptidase_S11_C_sf"/>
</dbReference>
<dbReference type="SMART" id="SM00936">
    <property type="entry name" value="PBP5_C"/>
    <property type="match status" value="1"/>
</dbReference>
<evidence type="ECO:0000313" key="18">
    <source>
        <dbReference type="Proteomes" id="UP000013378"/>
    </source>
</evidence>
<dbReference type="Gene3D" id="3.40.710.10">
    <property type="entry name" value="DD-peptidase/beta-lactamase superfamily"/>
    <property type="match status" value="1"/>
</dbReference>
<evidence type="ECO:0000313" key="17">
    <source>
        <dbReference type="EMBL" id="EOD01085.1"/>
    </source>
</evidence>
<evidence type="ECO:0000256" key="10">
    <source>
        <dbReference type="ARBA" id="ARBA00023316"/>
    </source>
</evidence>
<evidence type="ECO:0000256" key="6">
    <source>
        <dbReference type="ARBA" id="ARBA00022729"/>
    </source>
</evidence>
<dbReference type="Gene3D" id="2.60.410.10">
    <property type="entry name" value="D-Ala-D-Ala carboxypeptidase, C-terminal domain"/>
    <property type="match status" value="1"/>
</dbReference>
<name>R1CFK9_9FIRM</name>
<dbReference type="PANTHER" id="PTHR21581">
    <property type="entry name" value="D-ALANYL-D-ALANINE CARBOXYPEPTIDASE"/>
    <property type="match status" value="1"/>
</dbReference>
<dbReference type="InterPro" id="IPR012338">
    <property type="entry name" value="Beta-lactam/transpept-like"/>
</dbReference>
<comment type="similarity">
    <text evidence="2 14">Belongs to the peptidase S11 family.</text>
</comment>
<dbReference type="InterPro" id="IPR018044">
    <property type="entry name" value="Peptidase_S11"/>
</dbReference>
<reference evidence="17 18" key="1">
    <citation type="journal article" date="2015" name="Geomicrobiol. J.">
        <title>Caldisalinibacter kiritimatiensis gen. nov., sp. nov., a moderately thermohalophilic thiosulfate-reducing bacterium from a hypersaline microbial mat.</title>
        <authorList>
            <person name="Ben Hania W."/>
            <person name="Joseph M."/>
            <person name="Fiebig A."/>
            <person name="Bunk B."/>
            <person name="Klenk H.-P."/>
            <person name="Fardeau M.-L."/>
            <person name="Spring S."/>
        </authorList>
    </citation>
    <scope>NUCLEOTIDE SEQUENCE [LARGE SCALE GENOMIC DNA]</scope>
    <source>
        <strain evidence="17 18">L21-TH-D2</strain>
    </source>
</reference>
<feature type="domain" description="Peptidase S11 D-Ala-D-Ala carboxypeptidase A C-terminal" evidence="16">
    <location>
        <begin position="262"/>
        <end position="352"/>
    </location>
</feature>
<dbReference type="InterPro" id="IPR001967">
    <property type="entry name" value="Peptidase_S11_N"/>
</dbReference>
<evidence type="ECO:0000256" key="15">
    <source>
        <dbReference type="SAM" id="SignalP"/>
    </source>
</evidence>
<dbReference type="SUPFAM" id="SSF56601">
    <property type="entry name" value="beta-lactamase/transpeptidase-like"/>
    <property type="match status" value="1"/>
</dbReference>
<evidence type="ECO:0000256" key="7">
    <source>
        <dbReference type="ARBA" id="ARBA00022801"/>
    </source>
</evidence>
<keyword evidence="9" id="KW-0573">Peptidoglycan synthesis</keyword>
<evidence type="ECO:0000256" key="13">
    <source>
        <dbReference type="PIRSR" id="PIRSR618044-2"/>
    </source>
</evidence>
<protein>
    <recommendedName>
        <fullName evidence="3">serine-type D-Ala-D-Ala carboxypeptidase</fullName>
        <ecNumber evidence="3">3.4.16.4</ecNumber>
    </recommendedName>
</protein>
<feature type="signal peptide" evidence="15">
    <location>
        <begin position="1"/>
        <end position="22"/>
    </location>
</feature>
<sequence length="368" mass="41297">MIKKSIILSICIIMLCSNLSFADSPSIEGQSGILIEADSGRILYSHNINRKLPMASTTKIMTALIALENGNLDDIVKVDKKSVGVEGSSIYLYEGEEISLKDLLYGLMLRSGNDSAVAIAKHIGGTVENFVDMMNKKAKEIGAYNTNFTNPHGLSDRNHYTTAYDLALITREAMKNQHFKNIVKTKLWIADRKRNRYFCNKNKTVFQYSGGDGVKIGYTTAAGRCLVASATRNNMQLIAVVLNDYNWFNDCYGLFDYGFENYISYIVFDKGQLAKTVYVDNGQKEYLPLITADKFLIPLKESEKGKIKTVIKAPDKVEAPIIKGKSLGTVEVYLKGKLIHKENLLAKENIKEKNTLDKIYDFIQNLFK</sequence>
<dbReference type="InterPro" id="IPR012907">
    <property type="entry name" value="Peptidase_S11_C"/>
</dbReference>
<feature type="active site" description="Proton acceptor" evidence="12">
    <location>
        <position position="59"/>
    </location>
</feature>
<dbReference type="GO" id="GO:0009002">
    <property type="term" value="F:serine-type D-Ala-D-Ala carboxypeptidase activity"/>
    <property type="evidence" value="ECO:0007669"/>
    <property type="project" value="UniProtKB-EC"/>
</dbReference>
<feature type="binding site" evidence="13">
    <location>
        <position position="215"/>
    </location>
    <ligand>
        <name>substrate</name>
    </ligand>
</feature>
<keyword evidence="4 17" id="KW-0121">Carboxypeptidase</keyword>
<dbReference type="STRING" id="1304284.L21TH_0848"/>
<evidence type="ECO:0000256" key="11">
    <source>
        <dbReference type="ARBA" id="ARBA00034000"/>
    </source>
</evidence>
<evidence type="ECO:0000256" key="9">
    <source>
        <dbReference type="ARBA" id="ARBA00022984"/>
    </source>
</evidence>
<evidence type="ECO:0000256" key="3">
    <source>
        <dbReference type="ARBA" id="ARBA00012448"/>
    </source>
</evidence>
<dbReference type="AlphaFoldDB" id="R1CFK9"/>
<dbReference type="GO" id="GO:0008360">
    <property type="term" value="P:regulation of cell shape"/>
    <property type="evidence" value="ECO:0007669"/>
    <property type="project" value="UniProtKB-KW"/>
</dbReference>
<feature type="active site" evidence="12">
    <location>
        <position position="111"/>
    </location>
</feature>
<evidence type="ECO:0000256" key="12">
    <source>
        <dbReference type="PIRSR" id="PIRSR618044-1"/>
    </source>
</evidence>
<dbReference type="EC" id="3.4.16.4" evidence="3"/>
<accession>R1CFK9</accession>
<dbReference type="EMBL" id="ARZA01000086">
    <property type="protein sequence ID" value="EOD01085.1"/>
    <property type="molecule type" value="Genomic_DNA"/>
</dbReference>
<comment type="caution">
    <text evidence="17">The sequence shown here is derived from an EMBL/GenBank/DDBJ whole genome shotgun (WGS) entry which is preliminary data.</text>
</comment>
<evidence type="ECO:0000256" key="14">
    <source>
        <dbReference type="RuleBase" id="RU004016"/>
    </source>
</evidence>
<evidence type="ECO:0000256" key="1">
    <source>
        <dbReference type="ARBA" id="ARBA00004752"/>
    </source>
</evidence>
<evidence type="ECO:0000256" key="5">
    <source>
        <dbReference type="ARBA" id="ARBA00022670"/>
    </source>
</evidence>
<gene>
    <name evidence="17" type="ORF">L21TH_0848</name>
</gene>
<comment type="catalytic activity">
    <reaction evidence="11">
        <text>Preferential cleavage: (Ac)2-L-Lys-D-Ala-|-D-Ala. Also transpeptidation of peptidyl-alanyl moieties that are N-acyl substituents of D-alanine.</text>
        <dbReference type="EC" id="3.4.16.4"/>
    </reaction>
</comment>
<dbReference type="Pfam" id="PF00768">
    <property type="entry name" value="Peptidase_S11"/>
    <property type="match status" value="1"/>
</dbReference>
<keyword evidence="8" id="KW-0133">Cell shape</keyword>
<keyword evidence="18" id="KW-1185">Reference proteome</keyword>
<evidence type="ECO:0000256" key="2">
    <source>
        <dbReference type="ARBA" id="ARBA00007164"/>
    </source>
</evidence>
<dbReference type="Pfam" id="PF07943">
    <property type="entry name" value="PBP5_C"/>
    <property type="match status" value="1"/>
</dbReference>
<dbReference type="PATRIC" id="fig|1304284.3.peg.833"/>
<keyword evidence="7 17" id="KW-0378">Hydrolase</keyword>
<organism evidence="17 18">
    <name type="scientific">Caldisalinibacter kiritimatiensis</name>
    <dbReference type="NCBI Taxonomy" id="1304284"/>
    <lineage>
        <taxon>Bacteria</taxon>
        <taxon>Bacillati</taxon>
        <taxon>Bacillota</taxon>
        <taxon>Tissierellia</taxon>
        <taxon>Tissierellales</taxon>
        <taxon>Thermohalobacteraceae</taxon>
        <taxon>Caldisalinibacter</taxon>
    </lineage>
</organism>
<keyword evidence="6 15" id="KW-0732">Signal</keyword>
<dbReference type="GO" id="GO:0006508">
    <property type="term" value="P:proteolysis"/>
    <property type="evidence" value="ECO:0007669"/>
    <property type="project" value="UniProtKB-KW"/>
</dbReference>
<feature type="chain" id="PRO_5004346324" description="serine-type D-Ala-D-Ala carboxypeptidase" evidence="15">
    <location>
        <begin position="23"/>
        <end position="368"/>
    </location>
</feature>
<dbReference type="eggNOG" id="COG1686">
    <property type="taxonomic scope" value="Bacteria"/>
</dbReference>
<evidence type="ECO:0000259" key="16">
    <source>
        <dbReference type="SMART" id="SM00936"/>
    </source>
</evidence>